<evidence type="ECO:0000256" key="1">
    <source>
        <dbReference type="SAM" id="MobiDB-lite"/>
    </source>
</evidence>
<name>A0A4U9HXH0_9ENTR</name>
<feature type="region of interest" description="Disordered" evidence="1">
    <location>
        <begin position="1"/>
        <end position="28"/>
    </location>
</feature>
<evidence type="ECO:0000313" key="3">
    <source>
        <dbReference type="Proteomes" id="UP000310719"/>
    </source>
</evidence>
<sequence length="58" mass="6340">MENSEAQQSPFAINKKGSGESYELTPNSNKTVQPVALLRLSVFYSCVAKGKGKTRFSD</sequence>
<accession>A0A4U9HXH0</accession>
<reference evidence="2 3" key="1">
    <citation type="submission" date="2019-05" db="EMBL/GenBank/DDBJ databases">
        <authorList>
            <consortium name="Pathogen Informatics"/>
        </authorList>
    </citation>
    <scope>NUCLEOTIDE SEQUENCE [LARGE SCALE GENOMIC DNA]</scope>
    <source>
        <strain evidence="2 3">NCTC13032</strain>
    </source>
</reference>
<proteinExistence type="predicted"/>
<organism evidence="2 3">
    <name type="scientific">Leclercia adecarboxylata</name>
    <dbReference type="NCBI Taxonomy" id="83655"/>
    <lineage>
        <taxon>Bacteria</taxon>
        <taxon>Pseudomonadati</taxon>
        <taxon>Pseudomonadota</taxon>
        <taxon>Gammaproteobacteria</taxon>
        <taxon>Enterobacterales</taxon>
        <taxon>Enterobacteriaceae</taxon>
        <taxon>Leclercia</taxon>
    </lineage>
</organism>
<evidence type="ECO:0000313" key="2">
    <source>
        <dbReference type="EMBL" id="VTP69452.1"/>
    </source>
</evidence>
<gene>
    <name evidence="2" type="primary">repB_2</name>
    <name evidence="2" type="ORF">NCTC13032_04355</name>
</gene>
<dbReference type="AlphaFoldDB" id="A0A4U9HXH0"/>
<protein>
    <submittedName>
        <fullName evidence="2">RepFIB replication protein A</fullName>
    </submittedName>
</protein>
<dbReference type="Proteomes" id="UP000310719">
    <property type="component" value="Chromosome"/>
</dbReference>
<dbReference type="EMBL" id="LR590464">
    <property type="protein sequence ID" value="VTP69452.1"/>
    <property type="molecule type" value="Genomic_DNA"/>
</dbReference>
<feature type="compositionally biased region" description="Polar residues" evidence="1">
    <location>
        <begin position="1"/>
        <end position="11"/>
    </location>
</feature>